<dbReference type="RefSeq" id="WP_206869978.1">
    <property type="nucleotide sequence ID" value="NZ_BMBA01000002.1"/>
</dbReference>
<evidence type="ECO:0008006" key="3">
    <source>
        <dbReference type="Google" id="ProtNLM"/>
    </source>
</evidence>
<sequence length="134" mass="15196">MNKKRLSAILIILILATVAILGLTMINSKTNISYKNKSYTGENENWSVSLEVRDKQLDIKITPKIPMDKDSKIQCKIKTGPHYSSSGVLYYGSTFKNFRASLPLSIDPINYKDELIVIGYNNNEDRITLKPIKE</sequence>
<dbReference type="Proteomes" id="UP000663802">
    <property type="component" value="Unassembled WGS sequence"/>
</dbReference>
<proteinExistence type="predicted"/>
<accession>A0ABQ1EA69</accession>
<name>A0ABQ1EA69_9CLOT</name>
<organism evidence="1 2">
    <name type="scientific">Clostridium zeae</name>
    <dbReference type="NCBI Taxonomy" id="2759022"/>
    <lineage>
        <taxon>Bacteria</taxon>
        <taxon>Bacillati</taxon>
        <taxon>Bacillota</taxon>
        <taxon>Clostridia</taxon>
        <taxon>Eubacteriales</taxon>
        <taxon>Clostridiaceae</taxon>
        <taxon>Clostridium</taxon>
    </lineage>
</organism>
<keyword evidence="2" id="KW-1185">Reference proteome</keyword>
<reference evidence="1 2" key="1">
    <citation type="journal article" date="2021" name="Int. J. Syst. Evol. Microbiol.">
        <title>Clostridium zeae sp. nov., isolated from corn silage.</title>
        <authorList>
            <person name="Kobayashi H."/>
            <person name="Tanizawa Y."/>
            <person name="Yagura M."/>
            <person name="Sakamoto M."/>
            <person name="Ohkuma M."/>
            <person name="Tohno M."/>
        </authorList>
    </citation>
    <scope>NUCLEOTIDE SEQUENCE [LARGE SCALE GENOMIC DNA]</scope>
    <source>
        <strain evidence="1 2">CSC2</strain>
    </source>
</reference>
<evidence type="ECO:0000313" key="2">
    <source>
        <dbReference type="Proteomes" id="UP000663802"/>
    </source>
</evidence>
<evidence type="ECO:0000313" key="1">
    <source>
        <dbReference type="EMBL" id="GFZ31677.1"/>
    </source>
</evidence>
<protein>
    <recommendedName>
        <fullName evidence="3">Lipoprotein</fullName>
    </recommendedName>
</protein>
<dbReference type="EMBL" id="BMBA01000002">
    <property type="protein sequence ID" value="GFZ31677.1"/>
    <property type="molecule type" value="Genomic_DNA"/>
</dbReference>
<comment type="caution">
    <text evidence="1">The sequence shown here is derived from an EMBL/GenBank/DDBJ whole genome shotgun (WGS) entry which is preliminary data.</text>
</comment>
<gene>
    <name evidence="1" type="ORF">CSC2_22030</name>
</gene>